<dbReference type="InterPro" id="IPR023298">
    <property type="entry name" value="ATPase_P-typ_TM_dom_sf"/>
</dbReference>
<feature type="transmembrane region" description="Helical" evidence="1">
    <location>
        <begin position="179"/>
        <end position="199"/>
    </location>
</feature>
<dbReference type="AlphaFoldDB" id="A0AAT9G4J8"/>
<dbReference type="SUPFAM" id="SSF81653">
    <property type="entry name" value="Calcium ATPase, transduction domain A"/>
    <property type="match status" value="1"/>
</dbReference>
<dbReference type="Gene3D" id="3.40.1110.10">
    <property type="entry name" value="Calcium-transporting ATPase, cytoplasmic domain N"/>
    <property type="match status" value="1"/>
</dbReference>
<organism evidence="2">
    <name type="scientific">Candidatus Aschnera chinzeii</name>
    <dbReference type="NCBI Taxonomy" id="1485666"/>
    <lineage>
        <taxon>Bacteria</taxon>
        <taxon>Pseudomonadati</taxon>
        <taxon>Pseudomonadota</taxon>
        <taxon>Gammaproteobacteria</taxon>
        <taxon>Enterobacterales</taxon>
        <taxon>Enterobacteriaceae</taxon>
        <taxon>Candidatus Aschnera</taxon>
    </lineage>
</organism>
<proteinExistence type="predicted"/>
<reference evidence="2" key="2">
    <citation type="submission" date="2023-10" db="EMBL/GenBank/DDBJ databases">
        <authorList>
            <person name="Koga R."/>
            <person name="Fukatsu T."/>
        </authorList>
    </citation>
    <scope>NUCLEOTIDE SEQUENCE</scope>
    <source>
        <strain evidence="2">Kw-01</strain>
    </source>
</reference>
<dbReference type="GO" id="GO:0016020">
    <property type="term" value="C:membrane"/>
    <property type="evidence" value="ECO:0007669"/>
    <property type="project" value="InterPro"/>
</dbReference>
<evidence type="ECO:0000313" key="2">
    <source>
        <dbReference type="EMBL" id="BET44612.1"/>
    </source>
</evidence>
<feature type="transmembrane region" description="Helical" evidence="1">
    <location>
        <begin position="658"/>
        <end position="680"/>
    </location>
</feature>
<feature type="transmembrane region" description="Helical" evidence="1">
    <location>
        <begin position="62"/>
        <end position="82"/>
    </location>
</feature>
<sequence>MKINNNFLTKKIIYEILKRTIKKCAPKVQWRNPVLFTAYLSTVLITIIFIYQILYPNYVHNVPFNTAIIFCLWLAILIGNFLESFMEIYCKTQWLYMQLLRKYNNRYDSDTISYLNKNIYDIHNGDYIFVTVDDIIPCNGKIIKGQAFVNINGINAYSMVLPNKLINIHDLVIMGSKVVSGWLIIQCVMTIDEYFLIYIKLILSGNKVYDTPHELSLKSILFGLTIIFSISCLTLYPFIIFNSHVYEKENSISIVILVSLLICLIPTTTSSLLSCINIANIIKMFKVNIIVANVKILEMAASINAIFIKKNNFFTIMNSKACKFFPATGVTVKELAYASLLSSIVKDTMDNRSIMMLANKFFFIEEQYQLYNLYNLSRPFSTSTGITGINVNDRLIIKGHVNSIRRYLCDKHIFFNDDLENMIRKVSIKWEKLFIVLDNNRILGIVALKYAYRDIKENILHLKRMGIKTILIIDDDELIHNIIKTVGLKQDNLFKIQYHNKISLLINKYISDDKIIAISDSSLIKDRTLIDKIHITMMLISQSSITENIANIIDFDSDPSKIIKIIQLGKELLINRSSIFIFSITNDIVKYCIILPMIFSIISPQLSILNVMKLNTPSSAILSTLIFNAVIIIFLLPVIIKSIDYKILTSKYLLCRNLFIYGCSGLIIPVVAIKLIDLLINLL</sequence>
<dbReference type="InterPro" id="IPR006391">
    <property type="entry name" value="P-type_ATPase_bsu_IA"/>
</dbReference>
<reference evidence="2" key="1">
    <citation type="journal article" date="2023" name="Front. Microbiol.">
        <title>Genome analysis of Candidatus Aschnera chinzeii, the bacterial endosymbiont of the blood-sucking bat fly Penicillidia jenynsii (Insecta: Diptera: Nycteribiidae).</title>
        <authorList>
            <person name="Koga R."/>
            <person name="Moriyama M."/>
            <person name="Nozaki T."/>
            <person name="Fukatsu T."/>
        </authorList>
    </citation>
    <scope>NUCLEOTIDE SEQUENCE</scope>
    <source>
        <strain evidence="2">Kw-01</strain>
    </source>
</reference>
<feature type="transmembrane region" description="Helical" evidence="1">
    <location>
        <begin position="620"/>
        <end position="638"/>
    </location>
</feature>
<dbReference type="InterPro" id="IPR008250">
    <property type="entry name" value="ATPase_P-typ_transduc_dom_A_sf"/>
</dbReference>
<dbReference type="PANTHER" id="PTHR43743:SF1">
    <property type="entry name" value="POTASSIUM-TRANSPORTING ATPASE ATP-BINDING SUBUNIT"/>
    <property type="match status" value="1"/>
</dbReference>
<gene>
    <name evidence="2" type="primary">kdpB</name>
    <name evidence="2" type="ORF">ACHINZ_2840</name>
</gene>
<dbReference type="EMBL" id="AP028961">
    <property type="protein sequence ID" value="BET44612.1"/>
    <property type="molecule type" value="Genomic_DNA"/>
</dbReference>
<keyword evidence="1" id="KW-1133">Transmembrane helix</keyword>
<dbReference type="SUPFAM" id="SSF81660">
    <property type="entry name" value="Metal cation-transporting ATPase, ATP-binding domain N"/>
    <property type="match status" value="1"/>
</dbReference>
<evidence type="ECO:0000256" key="1">
    <source>
        <dbReference type="SAM" id="Phobius"/>
    </source>
</evidence>
<feature type="transmembrane region" description="Helical" evidence="1">
    <location>
        <begin position="588"/>
        <end position="608"/>
    </location>
</feature>
<feature type="transmembrane region" description="Helical" evidence="1">
    <location>
        <begin position="36"/>
        <end position="55"/>
    </location>
</feature>
<keyword evidence="1" id="KW-0472">Membrane</keyword>
<keyword evidence="1" id="KW-0812">Transmembrane</keyword>
<dbReference type="InterPro" id="IPR023299">
    <property type="entry name" value="ATPase_P-typ_cyto_dom_N"/>
</dbReference>
<protein>
    <submittedName>
        <fullName evidence="2">Potassium-transporting ATPase subunit KdpB</fullName>
    </submittedName>
</protein>
<dbReference type="GO" id="GO:0008556">
    <property type="term" value="F:P-type potassium transmembrane transporter activity"/>
    <property type="evidence" value="ECO:0007669"/>
    <property type="project" value="InterPro"/>
</dbReference>
<feature type="transmembrane region" description="Helical" evidence="1">
    <location>
        <begin position="220"/>
        <end position="240"/>
    </location>
</feature>
<dbReference type="SUPFAM" id="SSF81665">
    <property type="entry name" value="Calcium ATPase, transmembrane domain M"/>
    <property type="match status" value="1"/>
</dbReference>
<accession>A0AAT9G4J8</accession>
<name>A0AAT9G4J8_9ENTR</name>
<feature type="transmembrane region" description="Helical" evidence="1">
    <location>
        <begin position="252"/>
        <end position="276"/>
    </location>
</feature>
<dbReference type="PANTHER" id="PTHR43743">
    <property type="entry name" value="POTASSIUM-TRANSPORTING ATPASE ATP-BINDING SUBUNIT"/>
    <property type="match status" value="1"/>
</dbReference>
<dbReference type="GO" id="GO:0005524">
    <property type="term" value="F:ATP binding"/>
    <property type="evidence" value="ECO:0007669"/>
    <property type="project" value="UniProtKB-KW"/>
</dbReference>